<evidence type="ECO:0000313" key="11">
    <source>
        <dbReference type="Proteomes" id="UP001225906"/>
    </source>
</evidence>
<proteinExistence type="inferred from homology"/>
<evidence type="ECO:0000256" key="1">
    <source>
        <dbReference type="ARBA" id="ARBA00003134"/>
    </source>
</evidence>
<dbReference type="Pfam" id="PF01649">
    <property type="entry name" value="Ribosomal_S20p"/>
    <property type="match status" value="1"/>
</dbReference>
<reference evidence="11" key="1">
    <citation type="journal article" date="2019" name="Int. J. Syst. Evol. Microbiol.">
        <title>The Global Catalogue of Microorganisms (GCM) 10K type strain sequencing project: providing services to taxonomists for standard genome sequencing and annotation.</title>
        <authorList>
            <consortium name="The Broad Institute Genomics Platform"/>
            <consortium name="The Broad Institute Genome Sequencing Center for Infectious Disease"/>
            <person name="Wu L."/>
            <person name="Ma J."/>
        </authorList>
    </citation>
    <scope>NUCLEOTIDE SEQUENCE [LARGE SCALE GENOMIC DNA]</scope>
    <source>
        <strain evidence="11">VKM B-3159</strain>
    </source>
</reference>
<name>A0ABT9JS80_9PROT</name>
<comment type="similarity">
    <text evidence="2 8">Belongs to the bacterial ribosomal protein bS20 family.</text>
</comment>
<dbReference type="InterPro" id="IPR002583">
    <property type="entry name" value="Ribosomal_bS20"/>
</dbReference>
<keyword evidence="5 8" id="KW-0689">Ribosomal protein</keyword>
<dbReference type="PANTHER" id="PTHR33398">
    <property type="entry name" value="30S RIBOSOMAL PROTEIN S20"/>
    <property type="match status" value="1"/>
</dbReference>
<evidence type="ECO:0000256" key="2">
    <source>
        <dbReference type="ARBA" id="ARBA00007634"/>
    </source>
</evidence>
<dbReference type="PANTHER" id="PTHR33398:SF1">
    <property type="entry name" value="SMALL RIBOSOMAL SUBUNIT PROTEIN BS20C"/>
    <property type="match status" value="1"/>
</dbReference>
<evidence type="ECO:0000256" key="6">
    <source>
        <dbReference type="ARBA" id="ARBA00023274"/>
    </source>
</evidence>
<feature type="compositionally biased region" description="Basic residues" evidence="9">
    <location>
        <begin position="112"/>
        <end position="123"/>
    </location>
</feature>
<evidence type="ECO:0000256" key="3">
    <source>
        <dbReference type="ARBA" id="ARBA00022730"/>
    </source>
</evidence>
<dbReference type="GO" id="GO:0005840">
    <property type="term" value="C:ribosome"/>
    <property type="evidence" value="ECO:0007669"/>
    <property type="project" value="UniProtKB-KW"/>
</dbReference>
<keyword evidence="11" id="KW-1185">Reference proteome</keyword>
<evidence type="ECO:0000256" key="9">
    <source>
        <dbReference type="SAM" id="MobiDB-lite"/>
    </source>
</evidence>
<accession>A0ABT9JS80</accession>
<dbReference type="EMBL" id="JAVCAP010000012">
    <property type="protein sequence ID" value="MDP8567380.1"/>
    <property type="molecule type" value="Genomic_DNA"/>
</dbReference>
<dbReference type="HAMAP" id="MF_00500">
    <property type="entry name" value="Ribosomal_bS20"/>
    <property type="match status" value="1"/>
</dbReference>
<gene>
    <name evidence="8 10" type="primary">rpsT</name>
    <name evidence="10" type="ORF">Q9291_05925</name>
</gene>
<evidence type="ECO:0000256" key="8">
    <source>
        <dbReference type="HAMAP-Rule" id="MF_00500"/>
    </source>
</evidence>
<evidence type="ECO:0000256" key="5">
    <source>
        <dbReference type="ARBA" id="ARBA00022980"/>
    </source>
</evidence>
<protein>
    <recommendedName>
        <fullName evidence="7 8">Small ribosomal subunit protein bS20</fullName>
    </recommendedName>
</protein>
<dbReference type="RefSeq" id="WP_306389104.1">
    <property type="nucleotide sequence ID" value="NZ_JAVCAP010000012.1"/>
</dbReference>
<dbReference type="Proteomes" id="UP001225906">
    <property type="component" value="Unassembled WGS sequence"/>
</dbReference>
<feature type="region of interest" description="Disordered" evidence="9">
    <location>
        <begin position="100"/>
        <end position="123"/>
    </location>
</feature>
<feature type="compositionally biased region" description="Low complexity" evidence="9">
    <location>
        <begin position="100"/>
        <end position="111"/>
    </location>
</feature>
<evidence type="ECO:0000256" key="4">
    <source>
        <dbReference type="ARBA" id="ARBA00022884"/>
    </source>
</evidence>
<keyword evidence="4 8" id="KW-0694">RNA-binding</keyword>
<evidence type="ECO:0000256" key="7">
    <source>
        <dbReference type="ARBA" id="ARBA00035136"/>
    </source>
</evidence>
<sequence length="123" mass="12922">MANTAQARKRARQSVKVNAHNAALRSTLRTAIKKVIKAIQTGDKAAAVASYQENVSVIDRIADKKIIHKNKAARHKSRLTAAIKALSGDAPAALVSVKKAAAPKAEAAPAKKAAKPRAKKAAE</sequence>
<keyword evidence="6 8" id="KW-0687">Ribonucleoprotein</keyword>
<dbReference type="SUPFAM" id="SSF46992">
    <property type="entry name" value="Ribosomal protein S20"/>
    <property type="match status" value="1"/>
</dbReference>
<organism evidence="10 11">
    <name type="scientific">Methylophilus aquaticus</name>
    <dbReference type="NCBI Taxonomy" id="1971610"/>
    <lineage>
        <taxon>Bacteria</taxon>
        <taxon>Pseudomonadati</taxon>
        <taxon>Pseudomonadota</taxon>
        <taxon>Betaproteobacteria</taxon>
        <taxon>Nitrosomonadales</taxon>
        <taxon>Methylophilaceae</taxon>
        <taxon>Methylophilus</taxon>
    </lineage>
</organism>
<dbReference type="Gene3D" id="1.20.58.110">
    <property type="entry name" value="Ribosomal protein S20"/>
    <property type="match status" value="1"/>
</dbReference>
<comment type="function">
    <text evidence="1 8">Binds directly to 16S ribosomal RNA.</text>
</comment>
<dbReference type="NCBIfam" id="TIGR00029">
    <property type="entry name" value="S20"/>
    <property type="match status" value="1"/>
</dbReference>
<comment type="caution">
    <text evidence="10">The sequence shown here is derived from an EMBL/GenBank/DDBJ whole genome shotgun (WGS) entry which is preliminary data.</text>
</comment>
<keyword evidence="3 8" id="KW-0699">rRNA-binding</keyword>
<evidence type="ECO:0000313" key="10">
    <source>
        <dbReference type="EMBL" id="MDP8567380.1"/>
    </source>
</evidence>
<dbReference type="InterPro" id="IPR036510">
    <property type="entry name" value="Ribosomal_bS20_sf"/>
</dbReference>